<feature type="non-terminal residue" evidence="1">
    <location>
        <position position="183"/>
    </location>
</feature>
<organism evidence="1 2">
    <name type="scientific">Trichinella nelsoni</name>
    <dbReference type="NCBI Taxonomy" id="6336"/>
    <lineage>
        <taxon>Eukaryota</taxon>
        <taxon>Metazoa</taxon>
        <taxon>Ecdysozoa</taxon>
        <taxon>Nematoda</taxon>
        <taxon>Enoplea</taxon>
        <taxon>Dorylaimia</taxon>
        <taxon>Trichinellida</taxon>
        <taxon>Trichinellidae</taxon>
        <taxon>Trichinella</taxon>
    </lineage>
</organism>
<name>A0A0V0S347_9BILA</name>
<comment type="caution">
    <text evidence="1">The sequence shown here is derived from an EMBL/GenBank/DDBJ whole genome shotgun (WGS) entry which is preliminary data.</text>
</comment>
<evidence type="ECO:0000313" key="2">
    <source>
        <dbReference type="Proteomes" id="UP000054630"/>
    </source>
</evidence>
<accession>A0A0V0S347</accession>
<keyword evidence="2" id="KW-1185">Reference proteome</keyword>
<evidence type="ECO:0000313" key="1">
    <source>
        <dbReference type="EMBL" id="KRX21168.1"/>
    </source>
</evidence>
<dbReference type="OrthoDB" id="5930305at2759"/>
<dbReference type="EMBL" id="JYDL01000041">
    <property type="protein sequence ID" value="KRX21168.1"/>
    <property type="molecule type" value="Genomic_DNA"/>
</dbReference>
<dbReference type="AlphaFoldDB" id="A0A0V0S347"/>
<reference evidence="1 2" key="1">
    <citation type="submission" date="2015-01" db="EMBL/GenBank/DDBJ databases">
        <title>Evolution of Trichinella species and genotypes.</title>
        <authorList>
            <person name="Korhonen P.K."/>
            <person name="Edoardo P."/>
            <person name="Giuseppe L.R."/>
            <person name="Gasser R.B."/>
        </authorList>
    </citation>
    <scope>NUCLEOTIDE SEQUENCE [LARGE SCALE GENOMIC DNA]</scope>
    <source>
        <strain evidence="1">ISS37</strain>
    </source>
</reference>
<feature type="non-terminal residue" evidence="1">
    <location>
        <position position="1"/>
    </location>
</feature>
<gene>
    <name evidence="1" type="ORF">T07_9258</name>
</gene>
<proteinExistence type="predicted"/>
<protein>
    <submittedName>
        <fullName evidence="1">Uncharacterized protein</fullName>
    </submittedName>
</protein>
<dbReference type="Proteomes" id="UP000054630">
    <property type="component" value="Unassembled WGS sequence"/>
</dbReference>
<sequence>VSTQSTQLSREIRNQKPPGYVCCTLLIFSDRLMPKKSIFEEKAFSRKLQNFMGFMASWTWFFFRKSAKTFFQNFAVRQTVAVRNQGAIARCYIQVISRNTQPETAGIRLFRLSQPRTKLYCNEISKKLFPEYYDRISTERTCSNMYIHSDFSIDINLLTLECEAWQKIISVSLCANMHKRQKS</sequence>